<dbReference type="Proteomes" id="UP000002051">
    <property type="component" value="Chromosome 5"/>
</dbReference>
<evidence type="ECO:0000313" key="5">
    <source>
        <dbReference type="Proteomes" id="UP000002051"/>
    </source>
</evidence>
<dbReference type="PANTHER" id="PTHR43636">
    <property type="entry name" value="ELONGATION FACTOR G, MITOCHONDRIAL"/>
    <property type="match status" value="1"/>
</dbReference>
<dbReference type="HOGENOM" id="CLU_180458_0_0_1"/>
<sequence length="75" mass="8322">MKTSCYFEAVCRATIARKFIPLFMGMGSGLQPLLDGVLNNLPCPTEATNYALIQSKNEEKVPNSKKQLNEIIFIA</sequence>
<reference evidence="3 5" key="2">
    <citation type="journal article" date="2014" name="BMC Genomics">
        <title>An improved genome release (version Mt4.0) for the model legume Medicago truncatula.</title>
        <authorList>
            <person name="Tang H."/>
            <person name="Krishnakumar V."/>
            <person name="Bidwell S."/>
            <person name="Rosen B."/>
            <person name="Chan A."/>
            <person name="Zhou S."/>
            <person name="Gentzbittel L."/>
            <person name="Childs K.L."/>
            <person name="Yandell M."/>
            <person name="Gundlach H."/>
            <person name="Mayer K.F."/>
            <person name="Schwartz D.C."/>
            <person name="Town C.D."/>
        </authorList>
    </citation>
    <scope>GENOME REANNOTATION</scope>
    <source>
        <strain evidence="4 5">cv. Jemalong A17</strain>
    </source>
</reference>
<keyword evidence="5" id="KW-1185">Reference proteome</keyword>
<evidence type="ECO:0000313" key="4">
    <source>
        <dbReference type="EnsemblPlants" id="AES99277"/>
    </source>
</evidence>
<reference evidence="4" key="3">
    <citation type="submission" date="2015-04" db="UniProtKB">
        <authorList>
            <consortium name="EnsemblPlants"/>
        </authorList>
    </citation>
    <scope>IDENTIFICATION</scope>
    <source>
        <strain evidence="4">cv. Jemalong A17</strain>
    </source>
</reference>
<dbReference type="PaxDb" id="3880-AES99277"/>
<dbReference type="Gene3D" id="3.40.50.300">
    <property type="entry name" value="P-loop containing nucleotide triphosphate hydrolases"/>
    <property type="match status" value="2"/>
</dbReference>
<keyword evidence="2" id="KW-0648">Protein biosynthesis</keyword>
<protein>
    <submittedName>
        <fullName evidence="3">Elongation factor G, putative</fullName>
    </submittedName>
</protein>
<dbReference type="EMBL" id="CM001221">
    <property type="protein sequence ID" value="AES99277.1"/>
    <property type="molecule type" value="Genomic_DNA"/>
</dbReference>
<dbReference type="InterPro" id="IPR027417">
    <property type="entry name" value="P-loop_NTPase"/>
</dbReference>
<dbReference type="STRING" id="3880.G7K1S9"/>
<dbReference type="PANTHER" id="PTHR43636:SF2">
    <property type="entry name" value="ELONGATION FACTOR G, MITOCHONDRIAL"/>
    <property type="match status" value="1"/>
</dbReference>
<proteinExistence type="predicted"/>
<name>G7K1S9_MEDTR</name>
<evidence type="ECO:0000256" key="2">
    <source>
        <dbReference type="ARBA" id="ARBA00022917"/>
    </source>
</evidence>
<dbReference type="EnsemblPlants" id="AES99277">
    <property type="protein sequence ID" value="AES99277"/>
    <property type="gene ID" value="MTR_5g078620"/>
</dbReference>
<reference evidence="3 5" key="1">
    <citation type="journal article" date="2011" name="Nature">
        <title>The Medicago genome provides insight into the evolution of rhizobial symbioses.</title>
        <authorList>
            <person name="Young N.D."/>
            <person name="Debelle F."/>
            <person name="Oldroyd G.E."/>
            <person name="Geurts R."/>
            <person name="Cannon S.B."/>
            <person name="Udvardi M.K."/>
            <person name="Benedito V.A."/>
            <person name="Mayer K.F."/>
            <person name="Gouzy J."/>
            <person name="Schoof H."/>
            <person name="Van de Peer Y."/>
            <person name="Proost S."/>
            <person name="Cook D.R."/>
            <person name="Meyers B.C."/>
            <person name="Spannagl M."/>
            <person name="Cheung F."/>
            <person name="De Mita S."/>
            <person name="Krishnakumar V."/>
            <person name="Gundlach H."/>
            <person name="Zhou S."/>
            <person name="Mudge J."/>
            <person name="Bharti A.K."/>
            <person name="Murray J.D."/>
            <person name="Naoumkina M.A."/>
            <person name="Rosen B."/>
            <person name="Silverstein K.A."/>
            <person name="Tang H."/>
            <person name="Rombauts S."/>
            <person name="Zhao P.X."/>
            <person name="Zhou P."/>
            <person name="Barbe V."/>
            <person name="Bardou P."/>
            <person name="Bechner M."/>
            <person name="Bellec A."/>
            <person name="Berger A."/>
            <person name="Berges H."/>
            <person name="Bidwell S."/>
            <person name="Bisseling T."/>
            <person name="Choisne N."/>
            <person name="Couloux A."/>
            <person name="Denny R."/>
            <person name="Deshpande S."/>
            <person name="Dai X."/>
            <person name="Doyle J.J."/>
            <person name="Dudez A.M."/>
            <person name="Farmer A.D."/>
            <person name="Fouteau S."/>
            <person name="Franken C."/>
            <person name="Gibelin C."/>
            <person name="Gish J."/>
            <person name="Goldstein S."/>
            <person name="Gonzalez A.J."/>
            <person name="Green P.J."/>
            <person name="Hallab A."/>
            <person name="Hartog M."/>
            <person name="Hua A."/>
            <person name="Humphray S.J."/>
            <person name="Jeong D.H."/>
            <person name="Jing Y."/>
            <person name="Jocker A."/>
            <person name="Kenton S.M."/>
            <person name="Kim D.J."/>
            <person name="Klee K."/>
            <person name="Lai H."/>
            <person name="Lang C."/>
            <person name="Lin S."/>
            <person name="Macmil S.L."/>
            <person name="Magdelenat G."/>
            <person name="Matthews L."/>
            <person name="McCorrison J."/>
            <person name="Monaghan E.L."/>
            <person name="Mun J.H."/>
            <person name="Najar F.Z."/>
            <person name="Nicholson C."/>
            <person name="Noirot C."/>
            <person name="O'Bleness M."/>
            <person name="Paule C.R."/>
            <person name="Poulain J."/>
            <person name="Prion F."/>
            <person name="Qin B."/>
            <person name="Qu C."/>
            <person name="Retzel E.F."/>
            <person name="Riddle C."/>
            <person name="Sallet E."/>
            <person name="Samain S."/>
            <person name="Samson N."/>
            <person name="Sanders I."/>
            <person name="Saurat O."/>
            <person name="Scarpelli C."/>
            <person name="Schiex T."/>
            <person name="Segurens B."/>
            <person name="Severin A.J."/>
            <person name="Sherrier D.J."/>
            <person name="Shi R."/>
            <person name="Sims S."/>
            <person name="Singer S.R."/>
            <person name="Sinharoy S."/>
            <person name="Sterck L."/>
            <person name="Viollet A."/>
            <person name="Wang B.B."/>
            <person name="Wang K."/>
            <person name="Wang M."/>
            <person name="Wang X."/>
            <person name="Warfsmann J."/>
            <person name="Weissenbach J."/>
            <person name="White D.D."/>
            <person name="White J.D."/>
            <person name="Wiley G.B."/>
            <person name="Wincker P."/>
            <person name="Xing Y."/>
            <person name="Yang L."/>
            <person name="Yao Z."/>
            <person name="Ying F."/>
            <person name="Zhai J."/>
            <person name="Zhou L."/>
            <person name="Zuber A."/>
            <person name="Denarie J."/>
            <person name="Dixon R.A."/>
            <person name="May G.D."/>
            <person name="Schwartz D.C."/>
            <person name="Rogers J."/>
            <person name="Quetier F."/>
            <person name="Town C.D."/>
            <person name="Roe B.A."/>
        </authorList>
    </citation>
    <scope>NUCLEOTIDE SEQUENCE [LARGE SCALE GENOMIC DNA]</scope>
    <source>
        <strain evidence="3">A17</strain>
        <strain evidence="4 5">cv. Jemalong A17</strain>
    </source>
</reference>
<accession>G7K1S9</accession>
<gene>
    <name evidence="3" type="ordered locus">MTR_5g078620</name>
</gene>
<evidence type="ECO:0000313" key="3">
    <source>
        <dbReference type="EMBL" id="AES99277.1"/>
    </source>
</evidence>
<evidence type="ECO:0000256" key="1">
    <source>
        <dbReference type="ARBA" id="ARBA00022768"/>
    </source>
</evidence>
<dbReference type="AlphaFoldDB" id="G7K1S9"/>
<organism evidence="3 5">
    <name type="scientific">Medicago truncatula</name>
    <name type="common">Barrel medic</name>
    <name type="synonym">Medicago tribuloides</name>
    <dbReference type="NCBI Taxonomy" id="3880"/>
    <lineage>
        <taxon>Eukaryota</taxon>
        <taxon>Viridiplantae</taxon>
        <taxon>Streptophyta</taxon>
        <taxon>Embryophyta</taxon>
        <taxon>Tracheophyta</taxon>
        <taxon>Spermatophyta</taxon>
        <taxon>Magnoliopsida</taxon>
        <taxon>eudicotyledons</taxon>
        <taxon>Gunneridae</taxon>
        <taxon>Pentapetalae</taxon>
        <taxon>rosids</taxon>
        <taxon>fabids</taxon>
        <taxon>Fabales</taxon>
        <taxon>Fabaceae</taxon>
        <taxon>Papilionoideae</taxon>
        <taxon>50 kb inversion clade</taxon>
        <taxon>NPAAA clade</taxon>
        <taxon>Hologalegina</taxon>
        <taxon>IRL clade</taxon>
        <taxon>Trifolieae</taxon>
        <taxon>Medicago</taxon>
    </lineage>
</organism>
<dbReference type="eggNOG" id="KOG0465">
    <property type="taxonomic scope" value="Eukaryota"/>
</dbReference>
<keyword evidence="1 3" id="KW-0251">Elongation factor</keyword>
<dbReference type="GO" id="GO:0003746">
    <property type="term" value="F:translation elongation factor activity"/>
    <property type="evidence" value="ECO:0007669"/>
    <property type="project" value="UniProtKB-KW"/>
</dbReference>